<protein>
    <submittedName>
        <fullName evidence="2">Uncharacterized protein</fullName>
    </submittedName>
</protein>
<evidence type="ECO:0000313" key="3">
    <source>
        <dbReference type="Proteomes" id="UP000572984"/>
    </source>
</evidence>
<dbReference type="AlphaFoldDB" id="A0A838BKC0"/>
<proteinExistence type="predicted"/>
<evidence type="ECO:0000313" key="2">
    <source>
        <dbReference type="EMBL" id="MBA1154936.1"/>
    </source>
</evidence>
<evidence type="ECO:0000256" key="1">
    <source>
        <dbReference type="SAM" id="MobiDB-lite"/>
    </source>
</evidence>
<dbReference type="RefSeq" id="WP_181050619.1">
    <property type="nucleotide sequence ID" value="NZ_JACDXJ010000001.1"/>
</dbReference>
<keyword evidence="3" id="KW-1185">Reference proteome</keyword>
<comment type="caution">
    <text evidence="2">The sequence shown here is derived from an EMBL/GenBank/DDBJ whole genome shotgun (WGS) entry which is preliminary data.</text>
</comment>
<name>A0A838BKC0_9HYPH</name>
<accession>A0A838BKC0</accession>
<reference evidence="2 3" key="1">
    <citation type="submission" date="2020-07" db="EMBL/GenBank/DDBJ databases">
        <title>Draft genome and description of Microvirga mediterraneensis Marseille-Q2068 sp. nov.</title>
        <authorList>
            <person name="Boxberger M."/>
        </authorList>
    </citation>
    <scope>NUCLEOTIDE SEQUENCE [LARGE SCALE GENOMIC DNA]</scope>
    <source>
        <strain evidence="2 3">Marseille-Q2068</strain>
    </source>
</reference>
<gene>
    <name evidence="2" type="ORF">H0S73_02185</name>
</gene>
<sequence>MNIFDFITQDEIDDLPDDDPQAAFIMFVRIAQRRLGDRTAQIDDESQGGWRLLEDARYGFVNVVVAAAKKYEIEPFISLEIPKLGRFDDQFHRQFRADLDHYITQLLLDNSSRAKRDSVSISSDLKAEIRSYLHHLREAVDRADLSEAKRSILLRKLAEFEAELEKKRLNMVALTTFAITILSAPGGIWATAELAPRLVTNILRLVGEAKEADDASRRIQSAMPPKAITGPRREDSDQYRTSADGSRYTSDLDDDIPF</sequence>
<feature type="compositionally biased region" description="Polar residues" evidence="1">
    <location>
        <begin position="239"/>
        <end position="249"/>
    </location>
</feature>
<feature type="region of interest" description="Disordered" evidence="1">
    <location>
        <begin position="214"/>
        <end position="258"/>
    </location>
</feature>
<dbReference type="Proteomes" id="UP000572984">
    <property type="component" value="Unassembled WGS sequence"/>
</dbReference>
<organism evidence="2 3">
    <name type="scientific">Microvirga mediterraneensis</name>
    <dbReference type="NCBI Taxonomy" id="2754695"/>
    <lineage>
        <taxon>Bacteria</taxon>
        <taxon>Pseudomonadati</taxon>
        <taxon>Pseudomonadota</taxon>
        <taxon>Alphaproteobacteria</taxon>
        <taxon>Hyphomicrobiales</taxon>
        <taxon>Methylobacteriaceae</taxon>
        <taxon>Microvirga</taxon>
    </lineage>
</organism>
<dbReference type="EMBL" id="JACDXJ010000001">
    <property type="protein sequence ID" value="MBA1154936.1"/>
    <property type="molecule type" value="Genomic_DNA"/>
</dbReference>